<evidence type="ECO:0000313" key="3">
    <source>
        <dbReference type="EMBL" id="PMC81775.1"/>
    </source>
</evidence>
<feature type="domain" description="Beta-lactamase class A catalytic" evidence="2">
    <location>
        <begin position="141"/>
        <end position="280"/>
    </location>
</feature>
<keyword evidence="1" id="KW-1133">Transmembrane helix</keyword>
<dbReference type="PANTHER" id="PTHR35333">
    <property type="entry name" value="BETA-LACTAMASE"/>
    <property type="match status" value="1"/>
</dbReference>
<dbReference type="GO" id="GO:0030655">
    <property type="term" value="P:beta-lactam antibiotic catabolic process"/>
    <property type="evidence" value="ECO:0007669"/>
    <property type="project" value="InterPro"/>
</dbReference>
<dbReference type="EMBL" id="PNHP01000002">
    <property type="protein sequence ID" value="PMC81775.1"/>
    <property type="molecule type" value="Genomic_DNA"/>
</dbReference>
<proteinExistence type="predicted"/>
<dbReference type="InterPro" id="IPR045155">
    <property type="entry name" value="Beta-lactam_cat"/>
</dbReference>
<dbReference type="Pfam" id="PF13354">
    <property type="entry name" value="Beta-lactamase2"/>
    <property type="match status" value="1"/>
</dbReference>
<evidence type="ECO:0000256" key="1">
    <source>
        <dbReference type="SAM" id="Phobius"/>
    </source>
</evidence>
<dbReference type="GO" id="GO:0008800">
    <property type="term" value="F:beta-lactamase activity"/>
    <property type="evidence" value="ECO:0007669"/>
    <property type="project" value="InterPro"/>
</dbReference>
<keyword evidence="3" id="KW-0378">Hydrolase</keyword>
<gene>
    <name evidence="3" type="ORF">CJ192_03185</name>
</gene>
<organism evidence="3 4">
    <name type="scientific">Anaerococcus hydrogenalis</name>
    <dbReference type="NCBI Taxonomy" id="33029"/>
    <lineage>
        <taxon>Bacteria</taxon>
        <taxon>Bacillati</taxon>
        <taxon>Bacillota</taxon>
        <taxon>Tissierellia</taxon>
        <taxon>Tissierellales</taxon>
        <taxon>Peptoniphilaceae</taxon>
        <taxon>Anaerococcus</taxon>
    </lineage>
</organism>
<evidence type="ECO:0000259" key="2">
    <source>
        <dbReference type="Pfam" id="PF13354"/>
    </source>
</evidence>
<dbReference type="GeneID" id="84578187"/>
<name>A0A2N6UJ78_9FIRM</name>
<accession>A0A2N6UJ78</accession>
<dbReference type="InterPro" id="IPR000871">
    <property type="entry name" value="Beta-lactam_class-A"/>
</dbReference>
<dbReference type="Proteomes" id="UP000235658">
    <property type="component" value="Unassembled WGS sequence"/>
</dbReference>
<dbReference type="RefSeq" id="WP_102197746.1">
    <property type="nucleotide sequence ID" value="NZ_JAHAHW010000022.1"/>
</dbReference>
<dbReference type="AlphaFoldDB" id="A0A2N6UJ78"/>
<sequence>MKNKLRYLFIIFLIIIVSIFIINSTNKNIKKNNKRIIIDEKNSNNYVKKKKKEKDDEVGKDKTLSEKIEEIIDQECGNLEGDWQVAVDSLDGDFDISIYKSSNSNIESLPSASTIKIFLALEAYRQVEEGILDEKNVENDIYLMLKDSNNESANRLIDLIGNYDMEVSSQKINDTIKKITGENKTGLYRKMLHEGKENMASARDLNMALRDIYFGKFVNKDHANKMMEAMGENNTTSKFKLLGNLPKDAKVYSKSGEIPDKGVENDIAIISIGGKVFAISFLSQYPYPVNHGQGPQFTCMQNLGQRISEAFMEYE</sequence>
<feature type="transmembrane region" description="Helical" evidence="1">
    <location>
        <begin position="6"/>
        <end position="25"/>
    </location>
</feature>
<protein>
    <submittedName>
        <fullName evidence="3">Serine hydrolase</fullName>
    </submittedName>
</protein>
<keyword evidence="1" id="KW-0472">Membrane</keyword>
<reference evidence="3 4" key="1">
    <citation type="submission" date="2017-09" db="EMBL/GenBank/DDBJ databases">
        <title>Bacterial strain isolated from the female urinary microbiota.</title>
        <authorList>
            <person name="Thomas-White K."/>
            <person name="Kumar N."/>
            <person name="Forster S."/>
            <person name="Putonti C."/>
            <person name="Lawley T."/>
            <person name="Wolfe A.J."/>
        </authorList>
    </citation>
    <scope>NUCLEOTIDE SEQUENCE [LARGE SCALE GENOMIC DNA]</scope>
    <source>
        <strain evidence="3 4">UMB0204</strain>
    </source>
</reference>
<dbReference type="Gene3D" id="3.40.710.10">
    <property type="entry name" value="DD-peptidase/beta-lactamase superfamily"/>
    <property type="match status" value="1"/>
</dbReference>
<comment type="caution">
    <text evidence="3">The sequence shown here is derived from an EMBL/GenBank/DDBJ whole genome shotgun (WGS) entry which is preliminary data.</text>
</comment>
<dbReference type="GO" id="GO:0046677">
    <property type="term" value="P:response to antibiotic"/>
    <property type="evidence" value="ECO:0007669"/>
    <property type="project" value="InterPro"/>
</dbReference>
<dbReference type="InterPro" id="IPR012338">
    <property type="entry name" value="Beta-lactam/transpept-like"/>
</dbReference>
<keyword evidence="1" id="KW-0812">Transmembrane</keyword>
<dbReference type="SUPFAM" id="SSF56601">
    <property type="entry name" value="beta-lactamase/transpeptidase-like"/>
    <property type="match status" value="1"/>
</dbReference>
<evidence type="ECO:0000313" key="4">
    <source>
        <dbReference type="Proteomes" id="UP000235658"/>
    </source>
</evidence>
<dbReference type="PANTHER" id="PTHR35333:SF3">
    <property type="entry name" value="BETA-LACTAMASE-TYPE TRANSPEPTIDASE FOLD CONTAINING PROTEIN"/>
    <property type="match status" value="1"/>
</dbReference>